<dbReference type="ESTHER" id="9gamm-a0y8t1">
    <property type="family name" value="Proline_iminopeptidase"/>
</dbReference>
<dbReference type="PRINTS" id="PR00793">
    <property type="entry name" value="PROAMNOPTASE"/>
</dbReference>
<organism evidence="15 16">
    <name type="scientific">marine gamma proteobacterium HTCC2143</name>
    <dbReference type="NCBI Taxonomy" id="247633"/>
    <lineage>
        <taxon>Bacteria</taxon>
        <taxon>Pseudomonadati</taxon>
        <taxon>Pseudomonadota</taxon>
        <taxon>Gammaproteobacteria</taxon>
        <taxon>Cellvibrionales</taxon>
        <taxon>Spongiibacteraceae</taxon>
        <taxon>BD1-7 clade</taxon>
    </lineage>
</organism>
<evidence type="ECO:0000256" key="12">
    <source>
        <dbReference type="PIRSR" id="PIRSR006431-1"/>
    </source>
</evidence>
<dbReference type="GO" id="GO:0005737">
    <property type="term" value="C:cytoplasm"/>
    <property type="evidence" value="ECO:0007669"/>
    <property type="project" value="UniProtKB-SubCell"/>
</dbReference>
<evidence type="ECO:0000256" key="2">
    <source>
        <dbReference type="ARBA" id="ARBA00004496"/>
    </source>
</evidence>
<accession>A0Y8T1</accession>
<dbReference type="STRING" id="247633.GP2143_14806"/>
<dbReference type="eggNOG" id="COG0596">
    <property type="taxonomic scope" value="Bacteria"/>
</dbReference>
<evidence type="ECO:0000256" key="5">
    <source>
        <dbReference type="ARBA" id="ARBA00021843"/>
    </source>
</evidence>
<dbReference type="InterPro" id="IPR000073">
    <property type="entry name" value="AB_hydrolase_1"/>
</dbReference>
<evidence type="ECO:0000313" key="15">
    <source>
        <dbReference type="EMBL" id="EAW32535.1"/>
    </source>
</evidence>
<name>A0Y8T1_9GAMM</name>
<feature type="active site" evidence="12">
    <location>
        <position position="279"/>
    </location>
</feature>
<dbReference type="Pfam" id="PF00561">
    <property type="entry name" value="Abhydrolase_1"/>
    <property type="match status" value="1"/>
</dbReference>
<proteinExistence type="inferred from homology"/>
<dbReference type="MEROPS" id="S33.001"/>
<feature type="active site" description="Nucleophile" evidence="12">
    <location>
        <position position="124"/>
    </location>
</feature>
<comment type="subcellular location">
    <subcellularLocation>
        <location evidence="2 11">Cytoplasm</location>
    </subcellularLocation>
</comment>
<evidence type="ECO:0000256" key="9">
    <source>
        <dbReference type="ARBA" id="ARBA00022801"/>
    </source>
</evidence>
<keyword evidence="7 11" id="KW-0963">Cytoplasm</keyword>
<evidence type="ECO:0000256" key="11">
    <source>
        <dbReference type="PIRNR" id="PIRNR006431"/>
    </source>
</evidence>
<protein>
    <recommendedName>
        <fullName evidence="5 11">Proline iminopeptidase</fullName>
        <shortName evidence="11">PIP</shortName>
        <ecNumber evidence="4 11">3.4.11.5</ecNumber>
    </recommendedName>
    <alternativeName>
        <fullName evidence="10 11">Prolyl aminopeptidase</fullName>
    </alternativeName>
</protein>
<dbReference type="EC" id="3.4.11.5" evidence="4 11"/>
<keyword evidence="9 11" id="KW-0378">Hydrolase</keyword>
<dbReference type="PIRSF" id="PIRSF006431">
    <property type="entry name" value="Pept_S33"/>
    <property type="match status" value="1"/>
</dbReference>
<evidence type="ECO:0000256" key="4">
    <source>
        <dbReference type="ARBA" id="ARBA00012568"/>
    </source>
</evidence>
<evidence type="ECO:0000313" key="16">
    <source>
        <dbReference type="Proteomes" id="UP000004931"/>
    </source>
</evidence>
<dbReference type="AlphaFoldDB" id="A0Y8T1"/>
<dbReference type="Gene3D" id="3.40.50.1820">
    <property type="entry name" value="alpha/beta hydrolase"/>
    <property type="match status" value="1"/>
</dbReference>
<dbReference type="GO" id="GO:0004177">
    <property type="term" value="F:aminopeptidase activity"/>
    <property type="evidence" value="ECO:0007669"/>
    <property type="project" value="UniProtKB-UniRule"/>
</dbReference>
<evidence type="ECO:0000256" key="6">
    <source>
        <dbReference type="ARBA" id="ARBA00022438"/>
    </source>
</evidence>
<comment type="catalytic activity">
    <reaction evidence="1 11 13">
        <text>Release of N-terminal proline from a peptide.</text>
        <dbReference type="EC" id="3.4.11.5"/>
    </reaction>
</comment>
<evidence type="ECO:0000256" key="10">
    <source>
        <dbReference type="ARBA" id="ARBA00029605"/>
    </source>
</evidence>
<feature type="domain" description="AB hydrolase-1" evidence="14">
    <location>
        <begin position="50"/>
        <end position="309"/>
    </location>
</feature>
<dbReference type="SUPFAM" id="SSF53474">
    <property type="entry name" value="alpha/beta-Hydrolases"/>
    <property type="match status" value="1"/>
</dbReference>
<feature type="active site" description="Proton donor" evidence="12">
    <location>
        <position position="307"/>
    </location>
</feature>
<comment type="similarity">
    <text evidence="3 11 13">Belongs to the peptidase S33 family.</text>
</comment>
<sequence>MANNFSIFFARDCTMKTLYPEIKAHATHRLMVQSPHELYVEESGSPEGIPVLFVHGGPGGGCDSRSRRFFDPNRYRIILFDQRGAGQSTPHAELSANNTQALVDDIEFIRQHLGIEQWMLFGGSWGTTLSLVYAQAYPERVKALILRGVFLCRDQDLQWLYQQGASQIFPDYWKDYIRPVATDRRDDMIGSYYDLLTGDNELVRMAAAKSWALWEGRCATLQPNPEVVGHFSDPKLALALARIEAHYFVNRGFLEANQIVANAAKLSGIPGVIVHGRYDMICTLDNALSLHDVWPDSQLNIIRDAGHASSEIGIIDALVRATDDMANRF</sequence>
<dbReference type="InterPro" id="IPR005944">
    <property type="entry name" value="Pro_iminopeptidase"/>
</dbReference>
<evidence type="ECO:0000256" key="1">
    <source>
        <dbReference type="ARBA" id="ARBA00001585"/>
    </source>
</evidence>
<dbReference type="InterPro" id="IPR029058">
    <property type="entry name" value="AB_hydrolase_fold"/>
</dbReference>
<dbReference type="GO" id="GO:0006508">
    <property type="term" value="P:proteolysis"/>
    <property type="evidence" value="ECO:0007669"/>
    <property type="project" value="UniProtKB-KW"/>
</dbReference>
<keyword evidence="6 11" id="KW-0031">Aminopeptidase</keyword>
<evidence type="ECO:0000259" key="14">
    <source>
        <dbReference type="Pfam" id="PF00561"/>
    </source>
</evidence>
<reference evidence="15 16" key="1">
    <citation type="journal article" date="2010" name="J. Bacteriol.">
        <title>Genome sequence of the oligotrophic marine Gammaproteobacterium HTCC2143, isolated from the Oregon Coast.</title>
        <authorList>
            <person name="Oh H.M."/>
            <person name="Kang I."/>
            <person name="Ferriera S."/>
            <person name="Giovannoni S.J."/>
            <person name="Cho J.C."/>
        </authorList>
    </citation>
    <scope>NUCLEOTIDE SEQUENCE [LARGE SCALE GENOMIC DNA]</scope>
    <source>
        <strain evidence="15 16">HTCC2143</strain>
    </source>
</reference>
<keyword evidence="16" id="KW-1185">Reference proteome</keyword>
<comment type="caution">
    <text evidence="15">The sequence shown here is derived from an EMBL/GenBank/DDBJ whole genome shotgun (WGS) entry which is preliminary data.</text>
</comment>
<evidence type="ECO:0000256" key="7">
    <source>
        <dbReference type="ARBA" id="ARBA00022490"/>
    </source>
</evidence>
<dbReference type="NCBIfam" id="TIGR01249">
    <property type="entry name" value="pro_imino_pep_1"/>
    <property type="match status" value="1"/>
</dbReference>
<dbReference type="InterPro" id="IPR002410">
    <property type="entry name" value="Peptidase_S33"/>
</dbReference>
<dbReference type="Proteomes" id="UP000004931">
    <property type="component" value="Unassembled WGS sequence"/>
</dbReference>
<evidence type="ECO:0000256" key="3">
    <source>
        <dbReference type="ARBA" id="ARBA00010088"/>
    </source>
</evidence>
<dbReference type="PANTHER" id="PTHR43722:SF1">
    <property type="entry name" value="PROLINE IMINOPEPTIDASE"/>
    <property type="match status" value="1"/>
</dbReference>
<gene>
    <name evidence="15" type="ORF">GP2143_14806</name>
</gene>
<dbReference type="EMBL" id="AAVT01000001">
    <property type="protein sequence ID" value="EAW32535.1"/>
    <property type="molecule type" value="Genomic_DNA"/>
</dbReference>
<dbReference type="PANTHER" id="PTHR43722">
    <property type="entry name" value="PROLINE IMINOPEPTIDASE"/>
    <property type="match status" value="1"/>
</dbReference>
<keyword evidence="8 11" id="KW-0645">Protease</keyword>
<dbReference type="PRINTS" id="PR00111">
    <property type="entry name" value="ABHYDROLASE"/>
</dbReference>
<evidence type="ECO:0000256" key="8">
    <source>
        <dbReference type="ARBA" id="ARBA00022670"/>
    </source>
</evidence>
<evidence type="ECO:0000256" key="13">
    <source>
        <dbReference type="RuleBase" id="RU003421"/>
    </source>
</evidence>